<dbReference type="PROSITE" id="PS51257">
    <property type="entry name" value="PROKAR_LIPOPROTEIN"/>
    <property type="match status" value="1"/>
</dbReference>
<dbReference type="EMBL" id="FNPI01000026">
    <property type="protein sequence ID" value="SDZ65824.1"/>
    <property type="molecule type" value="Genomic_DNA"/>
</dbReference>
<protein>
    <recommendedName>
        <fullName evidence="5">Lipoprotein</fullName>
    </recommendedName>
</protein>
<dbReference type="Proteomes" id="UP000198935">
    <property type="component" value="Unassembled WGS sequence"/>
</dbReference>
<feature type="signal peptide" evidence="2">
    <location>
        <begin position="1"/>
        <end position="21"/>
    </location>
</feature>
<dbReference type="AlphaFoldDB" id="A0A1H3UTU7"/>
<feature type="chain" id="PRO_5039684238" description="Lipoprotein" evidence="2">
    <location>
        <begin position="22"/>
        <end position="268"/>
    </location>
</feature>
<feature type="coiled-coil region" evidence="1">
    <location>
        <begin position="18"/>
        <end position="46"/>
    </location>
</feature>
<evidence type="ECO:0008006" key="5">
    <source>
        <dbReference type="Google" id="ProtNLM"/>
    </source>
</evidence>
<name>A0A1H3UTU7_9BACI</name>
<evidence type="ECO:0000256" key="1">
    <source>
        <dbReference type="SAM" id="Coils"/>
    </source>
</evidence>
<sequence length="268" mass="30672">MKKITGFMILFLLLIAGCSNSTDQAKESNEKVAESEQKQLEELVEEEVFQQPIMDYIKEGEAIADIMVLGMEPEKEEEMMNITAKMNESLAENSEWFMSYLSEVGEGEVLPYHSNFGITEDEYHIFLDSENHMKLMKIGEAPITVTREGDLLTLEANNTDTLNSVTFDLKANTVKTDYGTLEYNGEIEASDRQVITGPWSGFSWRLVEGDISQLEDIDNIDETTEITIIDFYIGQLKETEETLVYIEYKGIKNLEKIQEEEHLLFKQN</sequence>
<evidence type="ECO:0000313" key="3">
    <source>
        <dbReference type="EMBL" id="SDZ65824.1"/>
    </source>
</evidence>
<organism evidence="3 4">
    <name type="scientific">Evansella caseinilytica</name>
    <dbReference type="NCBI Taxonomy" id="1503961"/>
    <lineage>
        <taxon>Bacteria</taxon>
        <taxon>Bacillati</taxon>
        <taxon>Bacillota</taxon>
        <taxon>Bacilli</taxon>
        <taxon>Bacillales</taxon>
        <taxon>Bacillaceae</taxon>
        <taxon>Evansella</taxon>
    </lineage>
</organism>
<keyword evidence="4" id="KW-1185">Reference proteome</keyword>
<proteinExistence type="predicted"/>
<dbReference type="OrthoDB" id="2738538at2"/>
<keyword evidence="1" id="KW-0175">Coiled coil</keyword>
<keyword evidence="2" id="KW-0732">Signal</keyword>
<reference evidence="4" key="1">
    <citation type="submission" date="2016-10" db="EMBL/GenBank/DDBJ databases">
        <authorList>
            <person name="Varghese N."/>
            <person name="Submissions S."/>
        </authorList>
    </citation>
    <scope>NUCLEOTIDE SEQUENCE [LARGE SCALE GENOMIC DNA]</scope>
    <source>
        <strain evidence="4">SP</strain>
    </source>
</reference>
<evidence type="ECO:0000313" key="4">
    <source>
        <dbReference type="Proteomes" id="UP000198935"/>
    </source>
</evidence>
<gene>
    <name evidence="3" type="ORF">SAMN05421736_12645</name>
</gene>
<evidence type="ECO:0000256" key="2">
    <source>
        <dbReference type="SAM" id="SignalP"/>
    </source>
</evidence>
<accession>A0A1H3UTU7</accession>